<gene>
    <name evidence="2" type="ORF">RRG08_064430</name>
</gene>
<reference evidence="2" key="1">
    <citation type="journal article" date="2023" name="G3 (Bethesda)">
        <title>A reference genome for the long-term kleptoplast-retaining sea slug Elysia crispata morphotype clarki.</title>
        <authorList>
            <person name="Eastman K.E."/>
            <person name="Pendleton A.L."/>
            <person name="Shaikh M.A."/>
            <person name="Suttiyut T."/>
            <person name="Ogas R."/>
            <person name="Tomko P."/>
            <person name="Gavelis G."/>
            <person name="Widhalm J.R."/>
            <person name="Wisecaver J.H."/>
        </authorList>
    </citation>
    <scope>NUCLEOTIDE SEQUENCE</scope>
    <source>
        <strain evidence="2">ECLA1</strain>
    </source>
</reference>
<accession>A0AAE0ZX19</accession>
<keyword evidence="3" id="KW-1185">Reference proteome</keyword>
<dbReference type="AlphaFoldDB" id="A0AAE0ZX19"/>
<comment type="caution">
    <text evidence="2">The sequence shown here is derived from an EMBL/GenBank/DDBJ whole genome shotgun (WGS) entry which is preliminary data.</text>
</comment>
<feature type="compositionally biased region" description="Polar residues" evidence="1">
    <location>
        <begin position="62"/>
        <end position="74"/>
    </location>
</feature>
<proteinExistence type="predicted"/>
<protein>
    <submittedName>
        <fullName evidence="2">Uncharacterized protein</fullName>
    </submittedName>
</protein>
<evidence type="ECO:0000256" key="1">
    <source>
        <dbReference type="SAM" id="MobiDB-lite"/>
    </source>
</evidence>
<evidence type="ECO:0000313" key="2">
    <source>
        <dbReference type="EMBL" id="KAK3777263.1"/>
    </source>
</evidence>
<dbReference type="Proteomes" id="UP001283361">
    <property type="component" value="Unassembled WGS sequence"/>
</dbReference>
<name>A0AAE0ZX19_9GAST</name>
<evidence type="ECO:0000313" key="3">
    <source>
        <dbReference type="Proteomes" id="UP001283361"/>
    </source>
</evidence>
<organism evidence="2 3">
    <name type="scientific">Elysia crispata</name>
    <name type="common">lettuce slug</name>
    <dbReference type="NCBI Taxonomy" id="231223"/>
    <lineage>
        <taxon>Eukaryota</taxon>
        <taxon>Metazoa</taxon>
        <taxon>Spiralia</taxon>
        <taxon>Lophotrochozoa</taxon>
        <taxon>Mollusca</taxon>
        <taxon>Gastropoda</taxon>
        <taxon>Heterobranchia</taxon>
        <taxon>Euthyneura</taxon>
        <taxon>Panpulmonata</taxon>
        <taxon>Sacoglossa</taxon>
        <taxon>Placobranchoidea</taxon>
        <taxon>Plakobranchidae</taxon>
        <taxon>Elysia</taxon>
    </lineage>
</organism>
<dbReference type="EMBL" id="JAWDGP010003104">
    <property type="protein sequence ID" value="KAK3777263.1"/>
    <property type="molecule type" value="Genomic_DNA"/>
</dbReference>
<feature type="region of interest" description="Disordered" evidence="1">
    <location>
        <begin position="36"/>
        <end position="74"/>
    </location>
</feature>
<sequence length="95" mass="10670">MKLGREDAALNNMKEYKFAKALSFLIPHFSERANSSNLAEELDNDQLHSDNSADVDDDTSPAADSQRQQNRLVTPKTSQCCFIKLFQAETQAFSN</sequence>